<accession>A0ABQ6FLD8</accession>
<gene>
    <name evidence="1" type="ORF">KDH_12570</name>
</gene>
<sequence>MTQSNSKTTADTYADVDTTVTAKTKVFTQSQLIACYFIDDLKQFVKNTHIDLLKELAIPSGLVSSNNEVCELLSEDLSRLLQNNLITRIHLLLSEPEEDKNTHRFPLRYHASYSVNSAGADEGQQRTLKSTQPNAQRLNALLDPPEQVGKRARFILLVDWNREKSEERHSVHRPLYHFDWIQPQSQFDATTLVSYNKGAMTYNGVQVVDRDESASPGYH</sequence>
<dbReference type="Proteomes" id="UP001344906">
    <property type="component" value="Unassembled WGS sequence"/>
</dbReference>
<comment type="caution">
    <text evidence="1">The sequence shown here is derived from an EMBL/GenBank/DDBJ whole genome shotgun (WGS) entry which is preliminary data.</text>
</comment>
<organism evidence="1 2">
    <name type="scientific">Dictyobacter halimunensis</name>
    <dbReference type="NCBI Taxonomy" id="3026934"/>
    <lineage>
        <taxon>Bacteria</taxon>
        <taxon>Bacillati</taxon>
        <taxon>Chloroflexota</taxon>
        <taxon>Ktedonobacteria</taxon>
        <taxon>Ktedonobacterales</taxon>
        <taxon>Dictyobacteraceae</taxon>
        <taxon>Dictyobacter</taxon>
    </lineage>
</organism>
<dbReference type="EMBL" id="BSRI01000001">
    <property type="protein sequence ID" value="GLV54410.1"/>
    <property type="molecule type" value="Genomic_DNA"/>
</dbReference>
<name>A0ABQ6FLD8_9CHLR</name>
<evidence type="ECO:0000313" key="1">
    <source>
        <dbReference type="EMBL" id="GLV54410.1"/>
    </source>
</evidence>
<keyword evidence="2" id="KW-1185">Reference proteome</keyword>
<evidence type="ECO:0000313" key="2">
    <source>
        <dbReference type="Proteomes" id="UP001344906"/>
    </source>
</evidence>
<reference evidence="1 2" key="1">
    <citation type="submission" date="2023-02" db="EMBL/GenBank/DDBJ databases">
        <title>Dictyobacter halimunensis sp. nov., a new member of the class Ktedonobacteria from forest soil in a geothermal area.</title>
        <authorList>
            <person name="Rachmania M.K."/>
            <person name="Ningsih F."/>
            <person name="Sakai Y."/>
            <person name="Yabe S."/>
            <person name="Yokota A."/>
            <person name="Sjamsuridzal W."/>
        </authorList>
    </citation>
    <scope>NUCLEOTIDE SEQUENCE [LARGE SCALE GENOMIC DNA]</scope>
    <source>
        <strain evidence="1 2">S3.2.2.5</strain>
    </source>
</reference>
<proteinExistence type="predicted"/>
<protein>
    <submittedName>
        <fullName evidence="1">Uncharacterized protein</fullName>
    </submittedName>
</protein>
<dbReference type="RefSeq" id="WP_338248086.1">
    <property type="nucleotide sequence ID" value="NZ_BSRI01000001.1"/>
</dbReference>